<keyword evidence="6" id="KW-1185">Reference proteome</keyword>
<dbReference type="EMBL" id="FOSQ01000003">
    <property type="protein sequence ID" value="SFK54356.1"/>
    <property type="molecule type" value="Genomic_DNA"/>
</dbReference>
<feature type="domain" description="Cupin type-2" evidence="4">
    <location>
        <begin position="99"/>
        <end position="166"/>
    </location>
</feature>
<sequence>MTDALPTGTNDAKALLQALYAEMAPKHLFPLWEVLAALVTPTPASPVRPHLWRYGEARDHLMRAGDLISAEQAERRVLILENPGLPASSSVTTSLYAGLQLILPGEVAPCHRHTQCALRFVMEGDGAFTALDGEKAVMRPFDLVLTPNWQWHDHGNTSAAPMIWLDGLDIPTVRHFAASFAERLPDGAMAHAETAPAGDTASRYGRNLRPFAGTAAARRPAHQPMFHYPYAEWRDSLAAMARAGDPDPHLGHALEFVNPADGGPVMPTIAAHVRLLPAGFATRPRRSTDAMVLVVVEGHGTARIGDQAFALAERDLLVVPSWSSLTLSAESDLVLFGYSDAAAQQKLGLYREARL</sequence>
<dbReference type="InterPro" id="IPR011960">
    <property type="entry name" value="Gentisate_dOase"/>
</dbReference>
<dbReference type="Pfam" id="PF07883">
    <property type="entry name" value="Cupin_2"/>
    <property type="match status" value="1"/>
</dbReference>
<keyword evidence="2" id="KW-0560">Oxidoreductase</keyword>
<evidence type="ECO:0000256" key="3">
    <source>
        <dbReference type="NCBIfam" id="TIGR02272"/>
    </source>
</evidence>
<dbReference type="PANTHER" id="PTHR41517">
    <property type="entry name" value="1,2-DIOXYGENASE PROTEIN-RELATED"/>
    <property type="match status" value="1"/>
</dbReference>
<dbReference type="AlphaFoldDB" id="A0A1I4AF01"/>
<dbReference type="PANTHER" id="PTHR41517:SF1">
    <property type="entry name" value="CUPIN"/>
    <property type="match status" value="1"/>
</dbReference>
<dbReference type="EC" id="1.13.11.4" evidence="3"/>
<evidence type="ECO:0000313" key="6">
    <source>
        <dbReference type="Proteomes" id="UP000199473"/>
    </source>
</evidence>
<dbReference type="CDD" id="cd06992">
    <property type="entry name" value="cupin_GDO-like_C"/>
    <property type="match status" value="1"/>
</dbReference>
<keyword evidence="1 5" id="KW-0223">Dioxygenase</keyword>
<reference evidence="5 6" key="1">
    <citation type="submission" date="2016-10" db="EMBL/GenBank/DDBJ databases">
        <authorList>
            <person name="de Groot N.N."/>
        </authorList>
    </citation>
    <scope>NUCLEOTIDE SEQUENCE [LARGE SCALE GENOMIC DNA]</scope>
    <source>
        <strain evidence="5 6">DSM 19981</strain>
    </source>
</reference>
<dbReference type="OrthoDB" id="285029at2"/>
<accession>A0A1I4AF01</accession>
<dbReference type="SUPFAM" id="SSF51182">
    <property type="entry name" value="RmlC-like cupins"/>
    <property type="match status" value="1"/>
</dbReference>
<dbReference type="GO" id="GO:0047922">
    <property type="term" value="F:gentisate 1,2-dioxygenase activity"/>
    <property type="evidence" value="ECO:0007669"/>
    <property type="project" value="UniProtKB-UniRule"/>
</dbReference>
<proteinExistence type="predicted"/>
<evidence type="ECO:0000256" key="1">
    <source>
        <dbReference type="ARBA" id="ARBA00022964"/>
    </source>
</evidence>
<dbReference type="NCBIfam" id="TIGR02272">
    <property type="entry name" value="gentisate_1_2"/>
    <property type="match status" value="1"/>
</dbReference>
<evidence type="ECO:0000256" key="2">
    <source>
        <dbReference type="ARBA" id="ARBA00023002"/>
    </source>
</evidence>
<dbReference type="InterPro" id="IPR047183">
    <property type="entry name" value="GDO-like"/>
</dbReference>
<dbReference type="InterPro" id="IPR013096">
    <property type="entry name" value="Cupin_2"/>
</dbReference>
<dbReference type="STRING" id="1123062.SAMN02745775_103366"/>
<name>A0A1I4AF01_9PROT</name>
<organism evidence="5 6">
    <name type="scientific">Falsiroseomonas stagni DSM 19981</name>
    <dbReference type="NCBI Taxonomy" id="1123062"/>
    <lineage>
        <taxon>Bacteria</taxon>
        <taxon>Pseudomonadati</taxon>
        <taxon>Pseudomonadota</taxon>
        <taxon>Alphaproteobacteria</taxon>
        <taxon>Acetobacterales</taxon>
        <taxon>Roseomonadaceae</taxon>
        <taxon>Falsiroseomonas</taxon>
    </lineage>
</organism>
<dbReference type="InterPro" id="IPR011051">
    <property type="entry name" value="RmlC_Cupin_sf"/>
</dbReference>
<dbReference type="Proteomes" id="UP000199473">
    <property type="component" value="Unassembled WGS sequence"/>
</dbReference>
<dbReference type="InterPro" id="IPR014710">
    <property type="entry name" value="RmlC-like_jellyroll"/>
</dbReference>
<dbReference type="CDD" id="cd02216">
    <property type="entry name" value="cupin_GDO-like_N"/>
    <property type="match status" value="1"/>
</dbReference>
<dbReference type="Gene3D" id="2.60.120.10">
    <property type="entry name" value="Jelly Rolls"/>
    <property type="match status" value="1"/>
</dbReference>
<protein>
    <recommendedName>
        <fullName evidence="3">Gentisate 1,2-dioxygenase</fullName>
        <ecNumber evidence="3">1.13.11.4</ecNumber>
    </recommendedName>
</protein>
<evidence type="ECO:0000259" key="4">
    <source>
        <dbReference type="Pfam" id="PF07883"/>
    </source>
</evidence>
<gene>
    <name evidence="5" type="ORF">SAMN02745775_103366</name>
</gene>
<dbReference type="RefSeq" id="WP_092959669.1">
    <property type="nucleotide sequence ID" value="NZ_FOSQ01000003.1"/>
</dbReference>
<evidence type="ECO:0000313" key="5">
    <source>
        <dbReference type="EMBL" id="SFK54356.1"/>
    </source>
</evidence>